<evidence type="ECO:0000256" key="4">
    <source>
        <dbReference type="ARBA" id="ARBA00022525"/>
    </source>
</evidence>
<proteinExistence type="inferred from homology"/>
<feature type="domain" description="Rhamnogalacturonan lyase" evidence="15">
    <location>
        <begin position="281"/>
        <end position="353"/>
    </location>
</feature>
<evidence type="ECO:0000256" key="5">
    <source>
        <dbReference type="ARBA" id="ARBA00022729"/>
    </source>
</evidence>
<dbReference type="GeneID" id="36542485"/>
<evidence type="ECO:0000313" key="17">
    <source>
        <dbReference type="Proteomes" id="UP000234254"/>
    </source>
</evidence>
<evidence type="ECO:0000313" key="16">
    <source>
        <dbReference type="EMBL" id="PKY05654.1"/>
    </source>
</evidence>
<evidence type="ECO:0000256" key="1">
    <source>
        <dbReference type="ARBA" id="ARBA00001324"/>
    </source>
</evidence>
<keyword evidence="17" id="KW-1185">Reference proteome</keyword>
<dbReference type="FunFam" id="2.60.120.260:FF:000102">
    <property type="entry name" value="Rhamnogalacturonate lyase A"/>
    <property type="match status" value="1"/>
</dbReference>
<evidence type="ECO:0000256" key="9">
    <source>
        <dbReference type="ARBA" id="ARBA00023316"/>
    </source>
</evidence>
<dbReference type="GO" id="GO:0071555">
    <property type="term" value="P:cell wall organization"/>
    <property type="evidence" value="ECO:0007669"/>
    <property type="project" value="UniProtKB-UniRule"/>
</dbReference>
<name>A0A2I1D708_ASPC2</name>
<dbReference type="InterPro" id="IPR011013">
    <property type="entry name" value="Gal_mutarotase_sf_dom"/>
</dbReference>
<accession>A0A2I1D708</accession>
<dbReference type="GO" id="GO:0030246">
    <property type="term" value="F:carbohydrate binding"/>
    <property type="evidence" value="ECO:0007669"/>
    <property type="project" value="UniProtKB-UniRule"/>
</dbReference>
<dbReference type="PANTHER" id="PTHR36574">
    <property type="entry name" value="RHAMNOGALACTURONATE LYASE-RELATED"/>
    <property type="match status" value="1"/>
</dbReference>
<dbReference type="InterPro" id="IPR008979">
    <property type="entry name" value="Galactose-bd-like_sf"/>
</dbReference>
<comment type="catalytic activity">
    <reaction evidence="1 11">
        <text>Endotype eliminative cleavage of L-alpha-rhamnopyranosyl-(1-&gt;4)-alpha-D-galactopyranosyluronic acid bonds of rhamnogalacturonan I domains in ramified hairy regions of pectin leaving L-rhamnopyranose at the reducing end and 4-deoxy-4,5-unsaturated D-galactopyranosyluronic acid at the non-reducing end.</text>
        <dbReference type="EC" id="4.2.2.23"/>
    </reaction>
</comment>
<feature type="domain" description="Rhamnogalacturonan lyase" evidence="14">
    <location>
        <begin position="365"/>
        <end position="530"/>
    </location>
</feature>
<evidence type="ECO:0000256" key="8">
    <source>
        <dbReference type="ARBA" id="ARBA00023277"/>
    </source>
</evidence>
<evidence type="ECO:0000256" key="3">
    <source>
        <dbReference type="ARBA" id="ARBA00010418"/>
    </source>
</evidence>
<dbReference type="CDD" id="cd10317">
    <property type="entry name" value="RGL4_C"/>
    <property type="match status" value="1"/>
</dbReference>
<keyword evidence="6 12" id="KW-1015">Disulfide bond</keyword>
<evidence type="ECO:0000256" key="2">
    <source>
        <dbReference type="ARBA" id="ARBA00004613"/>
    </source>
</evidence>
<evidence type="ECO:0000256" key="7">
    <source>
        <dbReference type="ARBA" id="ARBA00023239"/>
    </source>
</evidence>
<dbReference type="SUPFAM" id="SSF49785">
    <property type="entry name" value="Galactose-binding domain-like"/>
    <property type="match status" value="1"/>
</dbReference>
<dbReference type="GO" id="GO:0102210">
    <property type="term" value="F:rhamnogalacturonan endolyase activity"/>
    <property type="evidence" value="ECO:0007669"/>
    <property type="project" value="UniProtKB-UniRule"/>
</dbReference>
<evidence type="ECO:0000256" key="11">
    <source>
        <dbReference type="PIRNR" id="PIRNR011794"/>
    </source>
</evidence>
<comment type="similarity">
    <text evidence="3 11">Belongs to the polysaccharide lyase 4 family.</text>
</comment>
<comment type="subcellular location">
    <subcellularLocation>
        <location evidence="2 11">Secreted</location>
    </subcellularLocation>
</comment>
<evidence type="ECO:0000256" key="12">
    <source>
        <dbReference type="PIRSR" id="PIRSR011794-1"/>
    </source>
</evidence>
<reference evidence="16" key="1">
    <citation type="submission" date="2016-12" db="EMBL/GenBank/DDBJ databases">
        <title>The genomes of Aspergillus section Nigri reveals drivers in fungal speciation.</title>
        <authorList>
            <consortium name="DOE Joint Genome Institute"/>
            <person name="Vesth T.C."/>
            <person name="Nybo J."/>
            <person name="Theobald S."/>
            <person name="Brandl J."/>
            <person name="Frisvad J.C."/>
            <person name="Nielsen K.F."/>
            <person name="Lyhne E.K."/>
            <person name="Kogle M.E."/>
            <person name="Kuo A."/>
            <person name="Riley R."/>
            <person name="Clum A."/>
            <person name="Nolan M."/>
            <person name="Lipzen A."/>
            <person name="Salamov A."/>
            <person name="Henrissat B."/>
            <person name="Wiebenga A."/>
            <person name="De vries R.P."/>
            <person name="Grigoriev I.V."/>
            <person name="Mortensen U.H."/>
            <person name="Andersen M.R."/>
            <person name="Baker S.E."/>
        </authorList>
    </citation>
    <scope>NUCLEOTIDE SEQUENCE</scope>
    <source>
        <strain evidence="16">IBT 28561</strain>
    </source>
</reference>
<evidence type="ECO:0000256" key="6">
    <source>
        <dbReference type="ARBA" id="ARBA00023157"/>
    </source>
</evidence>
<dbReference type="Pfam" id="PF14683">
    <property type="entry name" value="CBM-like"/>
    <property type="match status" value="1"/>
</dbReference>
<dbReference type="InterPro" id="IPR016590">
    <property type="entry name" value="Rhamnogalacturonase_B"/>
</dbReference>
<dbReference type="VEuPathDB" id="FungiDB:P168DRAFT_266327"/>
<dbReference type="AlphaFoldDB" id="A0A2I1D708"/>
<dbReference type="InterPro" id="IPR013784">
    <property type="entry name" value="Carb-bd-like_fold"/>
</dbReference>
<dbReference type="Gene3D" id="2.70.98.10">
    <property type="match status" value="1"/>
</dbReference>
<keyword evidence="7 11" id="KW-0456">Lyase</keyword>
<sequence>MWSTLLLSSLPLWVPGVQAAFEIITTDSAYTIDANSPNPLQFTVDRASCDVTSIKFNGAELQYEGKGSHIGSGLGSATVSATKDGGLETGDYIKVVCDADTLTQYFVVHNGDPIIHMATHITEEPSIGEMRYIARLNAELLPNEEPFGEVSTTSSGTAVEGSDVFLVGGQTRSKFYSSQRFIDDQIHCVSGSEHRVCMILNQYESSSGGPFHRDINSNNGGDYTTLYWYMNSGHVQTEPFRMGLHGPYSMYFSRSGTPETDIDTSFFANLDIQGYVPAADRGKVSGTASGADADFDWVIHWHNDDAQYWTYTSKDGSFSSPAMKPGTYDMVYYQGEFAVETTSVTVTAGSTTTKDITGSVKTGTTIFKIGDWNGQPTGFLNADNQLRMHPSDERMAAWEPLTYTVGSSELTDFPMAIFKGVNDPVTISFTATSDQTGAATLRIGTTLSFAGGRPQATINKFSGETPPAPTNLNSRGVTRGAYRGFGEVYDVDIPEGTIVEGDNTVTISVVSGNSGEEFLSPNIVFDCVELFQ</sequence>
<keyword evidence="5 11" id="KW-0732">Signal</keyword>
<dbReference type="Pfam" id="PF09284">
    <property type="entry name" value="RhgB_N"/>
    <property type="match status" value="1"/>
</dbReference>
<dbReference type="GO" id="GO:0005576">
    <property type="term" value="C:extracellular region"/>
    <property type="evidence" value="ECO:0007669"/>
    <property type="project" value="UniProtKB-SubCell"/>
</dbReference>
<dbReference type="SUPFAM" id="SSF74650">
    <property type="entry name" value="Galactose mutarotase-like"/>
    <property type="match status" value="1"/>
</dbReference>
<evidence type="ECO:0000259" key="13">
    <source>
        <dbReference type="Pfam" id="PF09284"/>
    </source>
</evidence>
<gene>
    <name evidence="16" type="ORF">P168DRAFT_266327</name>
</gene>
<dbReference type="FunFam" id="2.70.98.10:FF:000020">
    <property type="entry name" value="Rhamnogalacturonate lyase A"/>
    <property type="match status" value="1"/>
</dbReference>
<keyword evidence="10 11" id="KW-0624">Polysaccharide degradation</keyword>
<dbReference type="CDD" id="cd10320">
    <property type="entry name" value="RGL4_N"/>
    <property type="match status" value="1"/>
</dbReference>
<dbReference type="Gene3D" id="2.60.40.1120">
    <property type="entry name" value="Carboxypeptidase-like, regulatory domain"/>
    <property type="match status" value="1"/>
</dbReference>
<dbReference type="GO" id="GO:0045490">
    <property type="term" value="P:pectin catabolic process"/>
    <property type="evidence" value="ECO:0007669"/>
    <property type="project" value="TreeGrafter"/>
</dbReference>
<feature type="signal peptide" evidence="11">
    <location>
        <begin position="1"/>
        <end position="19"/>
    </location>
</feature>
<keyword evidence="8 11" id="KW-0119">Carbohydrate metabolism</keyword>
<dbReference type="EMBL" id="MSFM01000004">
    <property type="protein sequence ID" value="PKY05654.1"/>
    <property type="molecule type" value="Genomic_DNA"/>
</dbReference>
<dbReference type="RefSeq" id="XP_024694248.1">
    <property type="nucleotide sequence ID" value="XM_024834961.1"/>
</dbReference>
<comment type="caution">
    <text evidence="16">The sequence shown here is derived from an EMBL/GenBank/DDBJ whole genome shotgun (WGS) entry which is preliminary data.</text>
</comment>
<dbReference type="InterPro" id="IPR015364">
    <property type="entry name" value="RhgB_N"/>
</dbReference>
<feature type="chain" id="PRO_5013989253" description="Rhamnogalacturonate lyase" evidence="11">
    <location>
        <begin position="20"/>
        <end position="532"/>
    </location>
</feature>
<dbReference type="InterPro" id="IPR029413">
    <property type="entry name" value="RG-lyase_II"/>
</dbReference>
<dbReference type="OrthoDB" id="114708at2759"/>
<dbReference type="FunFam" id="2.60.40.1120:FF:000017">
    <property type="entry name" value="Rhamnogalacturonate lyase A"/>
    <property type="match status" value="1"/>
</dbReference>
<dbReference type="CDD" id="cd10316">
    <property type="entry name" value="RGL4_M"/>
    <property type="match status" value="1"/>
</dbReference>
<dbReference type="PIRSF" id="PIRSF011794">
    <property type="entry name" value="Rhamnogalacturonase_B"/>
    <property type="match status" value="1"/>
</dbReference>
<dbReference type="Gene3D" id="2.60.120.260">
    <property type="entry name" value="Galactose-binding domain-like"/>
    <property type="match status" value="1"/>
</dbReference>
<feature type="domain" description="Rhamnogalacturonase B N-terminal" evidence="13">
    <location>
        <begin position="23"/>
        <end position="274"/>
    </location>
</feature>
<dbReference type="InterPro" id="IPR029411">
    <property type="entry name" value="RG-lyase_III"/>
</dbReference>
<dbReference type="PANTHER" id="PTHR36574:SF1">
    <property type="entry name" value="RHAMNOGALACTURONATE LYASE-RELATED"/>
    <property type="match status" value="1"/>
</dbReference>
<evidence type="ECO:0000259" key="15">
    <source>
        <dbReference type="Pfam" id="PF14686"/>
    </source>
</evidence>
<dbReference type="InterPro" id="IPR014718">
    <property type="entry name" value="GH-type_carb-bd"/>
</dbReference>
<protein>
    <recommendedName>
        <fullName evidence="11">Rhamnogalacturonate lyase</fullName>
        <ecNumber evidence="11">4.2.2.23</ecNumber>
    </recommendedName>
</protein>
<organism evidence="16 17">
    <name type="scientific">Aspergillus campestris (strain IBT 28561)</name>
    <dbReference type="NCBI Taxonomy" id="1392248"/>
    <lineage>
        <taxon>Eukaryota</taxon>
        <taxon>Fungi</taxon>
        <taxon>Dikarya</taxon>
        <taxon>Ascomycota</taxon>
        <taxon>Pezizomycotina</taxon>
        <taxon>Eurotiomycetes</taxon>
        <taxon>Eurotiomycetidae</taxon>
        <taxon>Eurotiales</taxon>
        <taxon>Aspergillaceae</taxon>
        <taxon>Aspergillus</taxon>
        <taxon>Aspergillus subgen. Circumdati</taxon>
    </lineage>
</organism>
<feature type="disulfide bond" evidence="12">
    <location>
        <begin position="49"/>
        <end position="97"/>
    </location>
</feature>
<keyword evidence="9 11" id="KW-0961">Cell wall biogenesis/degradation</keyword>
<keyword evidence="4 11" id="KW-0964">Secreted</keyword>
<evidence type="ECO:0000256" key="10">
    <source>
        <dbReference type="ARBA" id="ARBA00023326"/>
    </source>
</evidence>
<feature type="disulfide bond" evidence="12">
    <location>
        <begin position="188"/>
        <end position="197"/>
    </location>
</feature>
<dbReference type="EC" id="4.2.2.23" evidence="11"/>
<evidence type="ECO:0000259" key="14">
    <source>
        <dbReference type="Pfam" id="PF14683"/>
    </source>
</evidence>
<dbReference type="Proteomes" id="UP000234254">
    <property type="component" value="Unassembled WGS sequence"/>
</dbReference>
<dbReference type="SUPFAM" id="SSF49452">
    <property type="entry name" value="Starch-binding domain-like"/>
    <property type="match status" value="1"/>
</dbReference>
<dbReference type="Pfam" id="PF14686">
    <property type="entry name" value="fn3_3"/>
    <property type="match status" value="1"/>
</dbReference>